<dbReference type="SMART" id="SM00364">
    <property type="entry name" value="LRR_BAC"/>
    <property type="match status" value="3"/>
</dbReference>
<comment type="subcellular location">
    <subcellularLocation>
        <location evidence="1">Secreted</location>
    </subcellularLocation>
</comment>
<dbReference type="SUPFAM" id="SSF52058">
    <property type="entry name" value="L domain-like"/>
    <property type="match status" value="1"/>
</dbReference>
<dbReference type="InterPro" id="IPR051071">
    <property type="entry name" value="LRR-bact_E3_ubiq_ligases"/>
</dbReference>
<keyword evidence="3" id="KW-0677">Repeat</keyword>
<evidence type="ECO:0000313" key="5">
    <source>
        <dbReference type="Proteomes" id="UP000294555"/>
    </source>
</evidence>
<evidence type="ECO:0000256" key="3">
    <source>
        <dbReference type="ARBA" id="ARBA00022737"/>
    </source>
</evidence>
<dbReference type="PANTHER" id="PTHR47114">
    <property type="match status" value="1"/>
</dbReference>
<protein>
    <submittedName>
        <fullName evidence="4">Glycosyl transferase-like sugar-binding protein</fullName>
    </submittedName>
</protein>
<sequence>MYNSISGLNYFNPAYAQNTDTLYFNKIFNIWDVWQHNTAGVIGERRAQAVEIMKECVIQGGSILDLSELDLTEIPVLPAGIKELNVSRNALITLPEIPNGVKKIDASHNRLEQLCVMPSTLEELDLTNNMFRELPFIGHPLRKLDFSENPISHKIPKILHYIWLGDAPLPTFAVSNIINSAAENPDYEVKVWVENSAKTRTQLIDAGYSTALFSNVKFIEPNPPYTIQSIINREGDHTQFANYAAASDILRLYVLHAEGGVYLDVDVALKEPLGDVKSQLHDKGVQMSDFLILFELICNDKSIDAILGNAVLAAVKNSPSASELLFESISPYLAKNTCISLGSLNSTDFIADFSNDIMQAGLRLEQTNPHSRAFGSNVMGKEFNYDDIIWHLKKCNSLFRINLTKTLTGPNLIYRYFHSKGINYKLSRHTQADENDIYNSNLPMSAIAISNSAIFGKLNKTKQGFSWSKGIDAKGRWVYIENNKKEYSEI</sequence>
<dbReference type="InterPro" id="IPR007577">
    <property type="entry name" value="GlycoTrfase_DXD_sugar-bd_CS"/>
</dbReference>
<evidence type="ECO:0000256" key="2">
    <source>
        <dbReference type="ARBA" id="ARBA00022614"/>
    </source>
</evidence>
<evidence type="ECO:0000256" key="1">
    <source>
        <dbReference type="ARBA" id="ARBA00004613"/>
    </source>
</evidence>
<dbReference type="Pfam" id="PF04488">
    <property type="entry name" value="Gly_transf_sug"/>
    <property type="match status" value="1"/>
</dbReference>
<proteinExistence type="predicted"/>
<dbReference type="SUPFAM" id="SSF53448">
    <property type="entry name" value="Nucleotide-diphospho-sugar transferases"/>
    <property type="match status" value="1"/>
</dbReference>
<organism evidence="4 5">
    <name type="scientific">Sodalis ligni</name>
    <dbReference type="NCBI Taxonomy" id="2697027"/>
    <lineage>
        <taxon>Bacteria</taxon>
        <taxon>Pseudomonadati</taxon>
        <taxon>Pseudomonadota</taxon>
        <taxon>Gammaproteobacteria</taxon>
        <taxon>Enterobacterales</taxon>
        <taxon>Bruguierivoracaceae</taxon>
        <taxon>Sodalis</taxon>
    </lineage>
</organism>
<dbReference type="GO" id="GO:0005576">
    <property type="term" value="C:extracellular region"/>
    <property type="evidence" value="ECO:0007669"/>
    <property type="project" value="UniProtKB-SubCell"/>
</dbReference>
<name>A0A4R1N5Z3_9GAMM</name>
<evidence type="ECO:0000313" key="4">
    <source>
        <dbReference type="EMBL" id="TCL02492.1"/>
    </source>
</evidence>
<dbReference type="EMBL" id="SJOI01000001">
    <property type="protein sequence ID" value="TCL02492.1"/>
    <property type="molecule type" value="Genomic_DNA"/>
</dbReference>
<reference evidence="4 5" key="1">
    <citation type="submission" date="2019-02" db="EMBL/GenBank/DDBJ databases">
        <title>Investigation of anaerobic lignin degradation for improved lignocellulosic biofuels.</title>
        <authorList>
            <person name="Deangelis K."/>
        </authorList>
    </citation>
    <scope>NUCLEOTIDE SEQUENCE [LARGE SCALE GENOMIC DNA]</scope>
    <source>
        <strain evidence="4 5">159R</strain>
    </source>
</reference>
<dbReference type="PANTHER" id="PTHR47114:SF2">
    <property type="entry name" value="OLIGODENDROCYTE-MYELIN GLYCOPROTEIN"/>
    <property type="match status" value="1"/>
</dbReference>
<keyword evidence="4" id="KW-0808">Transferase</keyword>
<dbReference type="GO" id="GO:0016740">
    <property type="term" value="F:transferase activity"/>
    <property type="evidence" value="ECO:0007669"/>
    <property type="project" value="UniProtKB-KW"/>
</dbReference>
<accession>A0A4R1N5Z3</accession>
<keyword evidence="2" id="KW-0433">Leucine-rich repeat</keyword>
<dbReference type="AlphaFoldDB" id="A0A4R1N5Z3"/>
<gene>
    <name evidence="4" type="ORF">EZJ58_0512</name>
</gene>
<dbReference type="Gene3D" id="3.90.550.20">
    <property type="match status" value="1"/>
</dbReference>
<comment type="caution">
    <text evidence="4">The sequence shown here is derived from an EMBL/GenBank/DDBJ whole genome shotgun (WGS) entry which is preliminary data.</text>
</comment>
<keyword evidence="5" id="KW-1185">Reference proteome</keyword>
<dbReference type="Proteomes" id="UP000294555">
    <property type="component" value="Unassembled WGS sequence"/>
</dbReference>
<dbReference type="InterPro" id="IPR001611">
    <property type="entry name" value="Leu-rich_rpt"/>
</dbReference>
<dbReference type="Pfam" id="PF00560">
    <property type="entry name" value="LRR_1"/>
    <property type="match status" value="1"/>
</dbReference>
<dbReference type="RefSeq" id="WP_165934101.1">
    <property type="nucleotide sequence ID" value="NZ_SJOI01000001.1"/>
</dbReference>
<dbReference type="InterPro" id="IPR029044">
    <property type="entry name" value="Nucleotide-diphossugar_trans"/>
</dbReference>